<dbReference type="SUPFAM" id="SSF50939">
    <property type="entry name" value="Sialidases"/>
    <property type="match status" value="1"/>
</dbReference>
<feature type="signal peptide" evidence="1">
    <location>
        <begin position="1"/>
        <end position="20"/>
    </location>
</feature>
<evidence type="ECO:0000313" key="4">
    <source>
        <dbReference type="Proteomes" id="UP000187735"/>
    </source>
</evidence>
<dbReference type="KEGG" id="fmr:Fuma_06648"/>
<organism evidence="3 4">
    <name type="scientific">Fuerstiella marisgermanici</name>
    <dbReference type="NCBI Taxonomy" id="1891926"/>
    <lineage>
        <taxon>Bacteria</taxon>
        <taxon>Pseudomonadati</taxon>
        <taxon>Planctomycetota</taxon>
        <taxon>Planctomycetia</taxon>
        <taxon>Planctomycetales</taxon>
        <taxon>Planctomycetaceae</taxon>
        <taxon>Fuerstiella</taxon>
    </lineage>
</organism>
<feature type="chain" id="PRO_5012772089" evidence="1">
    <location>
        <begin position="21"/>
        <end position="361"/>
    </location>
</feature>
<dbReference type="Proteomes" id="UP000187735">
    <property type="component" value="Chromosome"/>
</dbReference>
<dbReference type="CDD" id="cd15482">
    <property type="entry name" value="Sialidase_non-viral"/>
    <property type="match status" value="1"/>
</dbReference>
<accession>A0A1P8WSC2</accession>
<sequence precursor="true">MKTSLTHIILLSIVCASASADELQLHADVKPLASKLMGPFVHTSDGGILAVDSNATFVSHDGGKTWSEPRPLFAPDRKITVSNERAVLRTKDGSIIAAFMNLDERNWTWKDELHDAPDAKLPTYVMRSTDDGKTWQHIQKLHDPWSGCVRDMIQTSDGRIIFTAMKMLHNPGRHSVLTYSSSDDGVTWEASNLIDLGGRGHHGGVTEPTLTELKDGRVWMLIRTNWNEFWSAYSNNGGRHWQILQPSGIPASSAPGIMTRLKSGRLMLLWNRPYPEGKNEWKLSGGGGIWSETAVSNYREELSLAFSEDDGKSWSTPVVIASQKGTWLSYPYVFEIEPGRIWLTTMQGNVRAEFSEADFVD</sequence>
<name>A0A1P8WSC2_9PLAN</name>
<dbReference type="OrthoDB" id="7294637at2"/>
<dbReference type="InterPro" id="IPR011040">
    <property type="entry name" value="Sialidase"/>
</dbReference>
<dbReference type="AlphaFoldDB" id="A0A1P8WSC2"/>
<protein>
    <submittedName>
        <fullName evidence="3">Putative neuraminidase (Sialidase)</fullName>
    </submittedName>
</protein>
<dbReference type="STRING" id="1891926.Fuma_06648"/>
<evidence type="ECO:0000259" key="2">
    <source>
        <dbReference type="Pfam" id="PF13088"/>
    </source>
</evidence>
<proteinExistence type="predicted"/>
<dbReference type="PANTHER" id="PTHR43752:SF2">
    <property type="entry name" value="BNR_ASP-BOX REPEAT FAMILY PROTEIN"/>
    <property type="match status" value="1"/>
</dbReference>
<evidence type="ECO:0000313" key="3">
    <source>
        <dbReference type="EMBL" id="APZ96972.1"/>
    </source>
</evidence>
<gene>
    <name evidence="3" type="ORF">Fuma_06648</name>
</gene>
<evidence type="ECO:0000256" key="1">
    <source>
        <dbReference type="SAM" id="SignalP"/>
    </source>
</evidence>
<dbReference type="RefSeq" id="WP_077027929.1">
    <property type="nucleotide sequence ID" value="NZ_CP017641.1"/>
</dbReference>
<dbReference type="Pfam" id="PF13088">
    <property type="entry name" value="BNR_2"/>
    <property type="match status" value="1"/>
</dbReference>
<dbReference type="Gene3D" id="2.120.10.10">
    <property type="match status" value="1"/>
</dbReference>
<dbReference type="EMBL" id="CP017641">
    <property type="protein sequence ID" value="APZ96972.1"/>
    <property type="molecule type" value="Genomic_DNA"/>
</dbReference>
<dbReference type="InterPro" id="IPR036278">
    <property type="entry name" value="Sialidase_sf"/>
</dbReference>
<feature type="domain" description="Sialidase" evidence="2">
    <location>
        <begin position="58"/>
        <end position="340"/>
    </location>
</feature>
<keyword evidence="1" id="KW-0732">Signal</keyword>
<dbReference type="PANTHER" id="PTHR43752">
    <property type="entry name" value="BNR/ASP-BOX REPEAT FAMILY PROTEIN"/>
    <property type="match status" value="1"/>
</dbReference>
<keyword evidence="4" id="KW-1185">Reference proteome</keyword>
<reference evidence="3 4" key="1">
    <citation type="journal article" date="2016" name="Front. Microbiol.">
        <title>Fuerstia marisgermanicae gen. nov., sp. nov., an Unusual Member of the Phylum Planctomycetes from the German Wadden Sea.</title>
        <authorList>
            <person name="Kohn T."/>
            <person name="Heuer A."/>
            <person name="Jogler M."/>
            <person name="Vollmers J."/>
            <person name="Boedeker C."/>
            <person name="Bunk B."/>
            <person name="Rast P."/>
            <person name="Borchert D."/>
            <person name="Glockner I."/>
            <person name="Freese H.M."/>
            <person name="Klenk H.P."/>
            <person name="Overmann J."/>
            <person name="Kaster A.K."/>
            <person name="Rohde M."/>
            <person name="Wiegand S."/>
            <person name="Jogler C."/>
        </authorList>
    </citation>
    <scope>NUCLEOTIDE SEQUENCE [LARGE SCALE GENOMIC DNA]</scope>
    <source>
        <strain evidence="3 4">NH11</strain>
    </source>
</reference>